<evidence type="ECO:0000256" key="2">
    <source>
        <dbReference type="SAM" id="Phobius"/>
    </source>
</evidence>
<keyword evidence="2" id="KW-0472">Membrane</keyword>
<accession>A0A1I8I466</accession>
<dbReference type="Proteomes" id="UP000095280">
    <property type="component" value="Unplaced"/>
</dbReference>
<dbReference type="WBParaSite" id="maker-uti_cns_0009648-snap-gene-0.3-mRNA-1">
    <property type="protein sequence ID" value="maker-uti_cns_0009648-snap-gene-0.3-mRNA-1"/>
    <property type="gene ID" value="maker-uti_cns_0009648-snap-gene-0.3"/>
</dbReference>
<evidence type="ECO:0000313" key="3">
    <source>
        <dbReference type="Proteomes" id="UP000095280"/>
    </source>
</evidence>
<organism evidence="3 4">
    <name type="scientific">Macrostomum lignano</name>
    <dbReference type="NCBI Taxonomy" id="282301"/>
    <lineage>
        <taxon>Eukaryota</taxon>
        <taxon>Metazoa</taxon>
        <taxon>Spiralia</taxon>
        <taxon>Lophotrochozoa</taxon>
        <taxon>Platyhelminthes</taxon>
        <taxon>Rhabditophora</taxon>
        <taxon>Macrostomorpha</taxon>
        <taxon>Macrostomida</taxon>
        <taxon>Macrostomidae</taxon>
        <taxon>Macrostomum</taxon>
    </lineage>
</organism>
<keyword evidence="3" id="KW-1185">Reference proteome</keyword>
<keyword evidence="2" id="KW-0812">Transmembrane</keyword>
<keyword evidence="2" id="KW-1133">Transmembrane helix</keyword>
<evidence type="ECO:0000313" key="4">
    <source>
        <dbReference type="WBParaSite" id="maker-uti_cns_0009648-snap-gene-0.3-mRNA-1"/>
    </source>
</evidence>
<feature type="transmembrane region" description="Helical" evidence="2">
    <location>
        <begin position="98"/>
        <end position="119"/>
    </location>
</feature>
<protein>
    <submittedName>
        <fullName evidence="4">40S ribosomal protein S15</fullName>
    </submittedName>
</protein>
<sequence>INRHLHVHGVVLDVVQLPDGVQLGEPRRSEARIPLAKRSTQKWSILFARVRCHGVDNVLPGRHILALVDELEGQLVSERPGKEGVVFALADAGEQGHILASDCGNLLLLLLLVFVALFHGRAQNFHMVELLLGYVLLQLLLAALEGARELTLKSQPYVENGQQRSCRMHSFSRCSCIISLATSFFLHLFGQGTKNFGQLTISSESTPVQLQPRSKNEHLTPRLSVSFWKALSAYTLSLSIVCWSIGHRGATLNTTSTSSVMPPPPPPPPRPDAPPLEFLTGGIGEVDRLLAASFAAAAGSGMAQAPALSAPESQLLRNGNNLTDNARQLLREELCLLKKLGFKACRFFPRARSVTTGLRRCRRREGCGLVAKDAVVNAVPANDGGDESPWSNMFTLKRRFETVEPYDDEIARETLLKRYRHLERRASKKDRYTLREISKIRQFVFRTDVCCLQELSTAKIKLLEN</sequence>
<evidence type="ECO:0000256" key="1">
    <source>
        <dbReference type="SAM" id="MobiDB-lite"/>
    </source>
</evidence>
<reference evidence="4" key="1">
    <citation type="submission" date="2016-11" db="UniProtKB">
        <authorList>
            <consortium name="WormBaseParasite"/>
        </authorList>
    </citation>
    <scope>IDENTIFICATION</scope>
</reference>
<name>A0A1I8I466_9PLAT</name>
<feature type="compositionally biased region" description="Pro residues" evidence="1">
    <location>
        <begin position="261"/>
        <end position="274"/>
    </location>
</feature>
<feature type="region of interest" description="Disordered" evidence="1">
    <location>
        <begin position="254"/>
        <end position="274"/>
    </location>
</feature>
<dbReference type="AlphaFoldDB" id="A0A1I8I466"/>
<proteinExistence type="predicted"/>
<feature type="transmembrane region" description="Helical" evidence="2">
    <location>
        <begin position="125"/>
        <end position="144"/>
    </location>
</feature>